<evidence type="ECO:0000256" key="1">
    <source>
        <dbReference type="SAM" id="MobiDB-lite"/>
    </source>
</evidence>
<proteinExistence type="predicted"/>
<dbReference type="Proteomes" id="UP001358586">
    <property type="component" value="Chromosome 2"/>
</dbReference>
<accession>A0ABR0QSU8</accession>
<feature type="region of interest" description="Disordered" evidence="1">
    <location>
        <begin position="133"/>
        <end position="165"/>
    </location>
</feature>
<comment type="caution">
    <text evidence="3">The sequence shown here is derived from an EMBL/GenBank/DDBJ whole genome shotgun (WGS) entry which is preliminary data.</text>
</comment>
<organism evidence="3 4">
    <name type="scientific">Gossypium arboreum</name>
    <name type="common">Tree cotton</name>
    <name type="synonym">Gossypium nanking</name>
    <dbReference type="NCBI Taxonomy" id="29729"/>
    <lineage>
        <taxon>Eukaryota</taxon>
        <taxon>Viridiplantae</taxon>
        <taxon>Streptophyta</taxon>
        <taxon>Embryophyta</taxon>
        <taxon>Tracheophyta</taxon>
        <taxon>Spermatophyta</taxon>
        <taxon>Magnoliopsida</taxon>
        <taxon>eudicotyledons</taxon>
        <taxon>Gunneridae</taxon>
        <taxon>Pentapetalae</taxon>
        <taxon>rosids</taxon>
        <taxon>malvids</taxon>
        <taxon>Malvales</taxon>
        <taxon>Malvaceae</taxon>
        <taxon>Malvoideae</taxon>
        <taxon>Gossypium</taxon>
    </lineage>
</organism>
<evidence type="ECO:0000313" key="4">
    <source>
        <dbReference type="Proteomes" id="UP001358586"/>
    </source>
</evidence>
<dbReference type="InterPro" id="IPR056777">
    <property type="entry name" value="Ycf2_N"/>
</dbReference>
<dbReference type="Pfam" id="PF05695">
    <property type="entry name" value="Ycf2"/>
    <property type="match status" value="1"/>
</dbReference>
<name>A0ABR0QSU8_GOSAR</name>
<gene>
    <name evidence="3" type="ORF">PVK06_004717</name>
</gene>
<protein>
    <recommendedName>
        <fullName evidence="2">Ycf2 N-terminal domain-containing protein</fullName>
    </recommendedName>
</protein>
<reference evidence="3 4" key="1">
    <citation type="submission" date="2023-03" db="EMBL/GenBank/DDBJ databases">
        <title>WGS of Gossypium arboreum.</title>
        <authorList>
            <person name="Yu D."/>
        </authorList>
    </citation>
    <scope>NUCLEOTIDE SEQUENCE [LARGE SCALE GENOMIC DNA]</scope>
    <source>
        <tissue evidence="3">Leaf</tissue>
    </source>
</reference>
<evidence type="ECO:0000313" key="3">
    <source>
        <dbReference type="EMBL" id="KAK5842370.1"/>
    </source>
</evidence>
<sequence length="183" mass="20426">MPESNRGSRWWRNWIGKKRDSTCKISKETVAGIEISFKEKDIKYLEFLFVYYTDDSIRKDHDWELFDRLSPKGGNKHTWRAQYNGELYAAFGKDESLPERNLLILSQLSGISLKAKKASQKVTEACKGFLGPDGDWPSSAKEEGSLTARPTGRAGTKVGLSDPTVPSGRAVAQRIKVTLGITG</sequence>
<keyword evidence="4" id="KW-1185">Reference proteome</keyword>
<dbReference type="EMBL" id="JARKNE010000002">
    <property type="protein sequence ID" value="KAK5842370.1"/>
    <property type="molecule type" value="Genomic_DNA"/>
</dbReference>
<feature type="domain" description="Ycf2 N-terminal" evidence="2">
    <location>
        <begin position="1"/>
        <end position="73"/>
    </location>
</feature>
<evidence type="ECO:0000259" key="2">
    <source>
        <dbReference type="Pfam" id="PF05695"/>
    </source>
</evidence>